<feature type="compositionally biased region" description="Gly residues" evidence="1">
    <location>
        <begin position="125"/>
        <end position="137"/>
    </location>
</feature>
<keyword evidence="3" id="KW-0675">Receptor</keyword>
<feature type="compositionally biased region" description="Polar residues" evidence="1">
    <location>
        <begin position="7"/>
        <end position="25"/>
    </location>
</feature>
<name>A0A8J5KNC3_HOMAM</name>
<keyword evidence="2" id="KW-1133">Transmembrane helix</keyword>
<evidence type="ECO:0000256" key="2">
    <source>
        <dbReference type="SAM" id="Phobius"/>
    </source>
</evidence>
<evidence type="ECO:0000256" key="1">
    <source>
        <dbReference type="SAM" id="MobiDB-lite"/>
    </source>
</evidence>
<feature type="compositionally biased region" description="Polar residues" evidence="1">
    <location>
        <begin position="108"/>
        <end position="119"/>
    </location>
</feature>
<comment type="caution">
    <text evidence="3">The sequence shown here is derived from an EMBL/GenBank/DDBJ whole genome shotgun (WGS) entry which is preliminary data.</text>
</comment>
<feature type="compositionally biased region" description="Polar residues" evidence="1">
    <location>
        <begin position="153"/>
        <end position="166"/>
    </location>
</feature>
<dbReference type="AlphaFoldDB" id="A0A8J5KNC3"/>
<dbReference type="EMBL" id="JAHLQT010013773">
    <property type="protein sequence ID" value="KAG7170604.1"/>
    <property type="molecule type" value="Genomic_DNA"/>
</dbReference>
<evidence type="ECO:0000313" key="3">
    <source>
        <dbReference type="EMBL" id="KAG7170604.1"/>
    </source>
</evidence>
<keyword evidence="4" id="KW-1185">Reference proteome</keyword>
<feature type="region of interest" description="Disordered" evidence="1">
    <location>
        <begin position="1"/>
        <end position="35"/>
    </location>
</feature>
<keyword evidence="2" id="KW-0812">Transmembrane</keyword>
<gene>
    <name evidence="3" type="primary">RLP34-L</name>
    <name evidence="3" type="ORF">Hamer_G013417</name>
</gene>
<dbReference type="Proteomes" id="UP000747542">
    <property type="component" value="Unassembled WGS sequence"/>
</dbReference>
<feature type="transmembrane region" description="Helical" evidence="2">
    <location>
        <begin position="41"/>
        <end position="64"/>
    </location>
</feature>
<protein>
    <submittedName>
        <fullName evidence="3">Receptor-like protein 34-like</fullName>
    </submittedName>
</protein>
<accession>A0A8J5KNC3</accession>
<proteinExistence type="predicted"/>
<evidence type="ECO:0000313" key="4">
    <source>
        <dbReference type="Proteomes" id="UP000747542"/>
    </source>
</evidence>
<organism evidence="3 4">
    <name type="scientific">Homarus americanus</name>
    <name type="common">American lobster</name>
    <dbReference type="NCBI Taxonomy" id="6706"/>
    <lineage>
        <taxon>Eukaryota</taxon>
        <taxon>Metazoa</taxon>
        <taxon>Ecdysozoa</taxon>
        <taxon>Arthropoda</taxon>
        <taxon>Crustacea</taxon>
        <taxon>Multicrustacea</taxon>
        <taxon>Malacostraca</taxon>
        <taxon>Eumalacostraca</taxon>
        <taxon>Eucarida</taxon>
        <taxon>Decapoda</taxon>
        <taxon>Pleocyemata</taxon>
        <taxon>Astacidea</taxon>
        <taxon>Nephropoidea</taxon>
        <taxon>Nephropidae</taxon>
        <taxon>Homarus</taxon>
    </lineage>
</organism>
<sequence length="453" mass="45331">MLREASITYSSVPQDEDSSSQSAFVTTRHANKPHDQRDCHLTAIITSLVIICGVSLAVILPLALQYRSDATGRGEILQHLTGELGNNSKNTDQEGNVNNKLSGPASHTIESNIENSTTKTTEKPAGGGKVGTEGIGDAGQASGSSVIVGKGNGSQETPNPPLSNTEAPIKNDTKEAILDAIYGKNDTSRTGDGAERRRAAVSDVVVGGRGKCGGDHSYHLAGLQPHHSTQAQDQHAAGISPHGIAGVSLHGIADDSPSSISGLSPCSIAGLSPHGIPGVSPHGIADFSPCSIAGVSPNGIAGLSPHGIAGLIPHGIAGFSPHGIPGVSPHGIADLSPCSIAGISPCSIAGVSPSSIAGLSPHGIAGVSPSSIAGLSPHGIAGVSPSSIAGLSPHGIAGVSLHGIAGFSSHDIADDSPSSISGFCPHSIAGSIITDLQSRDKVVLLNSEESEEE</sequence>
<reference evidence="3" key="1">
    <citation type="journal article" date="2021" name="Sci. Adv.">
        <title>The American lobster genome reveals insights on longevity, neural, and immune adaptations.</title>
        <authorList>
            <person name="Polinski J.M."/>
            <person name="Zimin A.V."/>
            <person name="Clark K.F."/>
            <person name="Kohn A.B."/>
            <person name="Sadowski N."/>
            <person name="Timp W."/>
            <person name="Ptitsyn A."/>
            <person name="Khanna P."/>
            <person name="Romanova D.Y."/>
            <person name="Williams P."/>
            <person name="Greenwood S.J."/>
            <person name="Moroz L.L."/>
            <person name="Walt D.R."/>
            <person name="Bodnar A.G."/>
        </authorList>
    </citation>
    <scope>NUCLEOTIDE SEQUENCE</scope>
    <source>
        <strain evidence="3">GMGI-L3</strain>
    </source>
</reference>
<feature type="region of interest" description="Disordered" evidence="1">
    <location>
        <begin position="83"/>
        <end position="169"/>
    </location>
</feature>
<feature type="compositionally biased region" description="Polar residues" evidence="1">
    <location>
        <begin position="84"/>
        <end position="101"/>
    </location>
</feature>
<keyword evidence="2" id="KW-0472">Membrane</keyword>